<evidence type="ECO:0000313" key="3">
    <source>
        <dbReference type="Proteomes" id="UP001194632"/>
    </source>
</evidence>
<dbReference type="InterPro" id="IPR023378">
    <property type="entry name" value="YheA/YmcA-like_dom_sf"/>
</dbReference>
<protein>
    <recommendedName>
        <fullName evidence="1">UPF0342 protein ITQ90_02350</fullName>
    </recommendedName>
</protein>
<dbReference type="AlphaFoldDB" id="A0AB73HE51"/>
<dbReference type="Proteomes" id="UP001194632">
    <property type="component" value="Unassembled WGS sequence"/>
</dbReference>
<dbReference type="Pfam" id="PF06133">
    <property type="entry name" value="Com_YlbF"/>
    <property type="match status" value="1"/>
</dbReference>
<dbReference type="Gene3D" id="1.20.1500.10">
    <property type="entry name" value="YheA/YmcA-like"/>
    <property type="match status" value="1"/>
</dbReference>
<dbReference type="HAMAP" id="MF_01526">
    <property type="entry name" value="UPF0342"/>
    <property type="match status" value="1"/>
</dbReference>
<gene>
    <name evidence="2" type="ORF">ITQ90_02350</name>
</gene>
<evidence type="ECO:0000256" key="1">
    <source>
        <dbReference type="HAMAP-Rule" id="MF_01526"/>
    </source>
</evidence>
<sequence length="114" mass="13397">MAVNIYDTANQMEQEIRQTSEYKSLQEAFAEVRKDEHASALYSKFQDVQSNLQQKQMNGEELTEEEIKNVHEIADQIEKVDLVKDLMDKERNMNQLFSDVSQIIVKPIQELYKN</sequence>
<name>A0AB73HE51_PEDPE</name>
<dbReference type="EMBL" id="JADOFP010000002">
    <property type="protein sequence ID" value="MBF7114345.1"/>
    <property type="molecule type" value="Genomic_DNA"/>
</dbReference>
<accession>A0AB73HE51</accession>
<proteinExistence type="inferred from homology"/>
<comment type="caution">
    <text evidence="2">The sequence shown here is derived from an EMBL/GenBank/DDBJ whole genome shotgun (WGS) entry which is preliminary data.</text>
</comment>
<comment type="similarity">
    <text evidence="1">Belongs to the UPF0342 family.</text>
</comment>
<dbReference type="SUPFAM" id="SSF158622">
    <property type="entry name" value="YheA/YmcA-like"/>
    <property type="match status" value="1"/>
</dbReference>
<dbReference type="InterPro" id="IPR010368">
    <property type="entry name" value="Com_YlbF"/>
</dbReference>
<reference evidence="2" key="1">
    <citation type="submission" date="2020-11" db="EMBL/GenBank/DDBJ databases">
        <title>Antibiotic susceptibility profiles of Pediococcus pentosaceus from various origins and their implications for the safety assessment of strains with food-technology applications.</title>
        <authorList>
            <person name="Shani N."/>
            <person name="Oberhaensli S."/>
            <person name="Arias E."/>
        </authorList>
    </citation>
    <scope>NUCLEOTIDE SEQUENCE</scope>
    <source>
        <strain evidence="2">FAM 24207</strain>
    </source>
</reference>
<dbReference type="RefSeq" id="WP_159252404.1">
    <property type="nucleotide sequence ID" value="NZ_CP197205.1"/>
</dbReference>
<evidence type="ECO:0000313" key="2">
    <source>
        <dbReference type="EMBL" id="MBF7114345.1"/>
    </source>
</evidence>
<organism evidence="2 3">
    <name type="scientific">Pediococcus pentosaceus</name>
    <dbReference type="NCBI Taxonomy" id="1255"/>
    <lineage>
        <taxon>Bacteria</taxon>
        <taxon>Bacillati</taxon>
        <taxon>Bacillota</taxon>
        <taxon>Bacilli</taxon>
        <taxon>Lactobacillales</taxon>
        <taxon>Lactobacillaceae</taxon>
        <taxon>Pediococcus</taxon>
    </lineage>
</organism>